<evidence type="ECO:0000313" key="2">
    <source>
        <dbReference type="EMBL" id="KCW49128.1"/>
    </source>
</evidence>
<proteinExistence type="predicted"/>
<accession>A0A059A5M0</accession>
<dbReference type="AlphaFoldDB" id="A0A059A5M0"/>
<sequence length="204" mass="22852">MPPIIYMSSTVFFASTFTRELQESNTKRPAKEVRKNTATSLNWKNFRRHHQGHRSSPARISFHGEEACLRSAASSSRSEPLPTRLAGDLHAGRVDLPRRPLLHPLRPIHLLPRPLPHVPRPRELRLRQLHLPPRELPHPLRVRLLYGGEPDLLRRLPLQGPDVIRLRLGVAAVFTRGAPRDGAAVSRGADRAEADGELQVEGGG</sequence>
<gene>
    <name evidence="2" type="ORF">EUGRSUZ_K02725</name>
</gene>
<reference evidence="2" key="1">
    <citation type="submission" date="2013-07" db="EMBL/GenBank/DDBJ databases">
        <title>The genome of Eucalyptus grandis.</title>
        <authorList>
            <person name="Schmutz J."/>
            <person name="Hayes R."/>
            <person name="Myburg A."/>
            <person name="Tuskan G."/>
            <person name="Grattapaglia D."/>
            <person name="Rokhsar D.S."/>
        </authorList>
    </citation>
    <scope>NUCLEOTIDE SEQUENCE</scope>
    <source>
        <tissue evidence="2">Leaf extractions</tissue>
    </source>
</reference>
<dbReference type="EMBL" id="KK198763">
    <property type="protein sequence ID" value="KCW49128.1"/>
    <property type="molecule type" value="Genomic_DNA"/>
</dbReference>
<feature type="region of interest" description="Disordered" evidence="1">
    <location>
        <begin position="181"/>
        <end position="204"/>
    </location>
</feature>
<dbReference type="InParanoid" id="A0A059A5M0"/>
<dbReference type="Gramene" id="KCW49128">
    <property type="protein sequence ID" value="KCW49128"/>
    <property type="gene ID" value="EUGRSUZ_K02725"/>
</dbReference>
<name>A0A059A5M0_EUCGR</name>
<evidence type="ECO:0000256" key="1">
    <source>
        <dbReference type="SAM" id="MobiDB-lite"/>
    </source>
</evidence>
<organism evidence="2">
    <name type="scientific">Eucalyptus grandis</name>
    <name type="common">Flooded gum</name>
    <dbReference type="NCBI Taxonomy" id="71139"/>
    <lineage>
        <taxon>Eukaryota</taxon>
        <taxon>Viridiplantae</taxon>
        <taxon>Streptophyta</taxon>
        <taxon>Embryophyta</taxon>
        <taxon>Tracheophyta</taxon>
        <taxon>Spermatophyta</taxon>
        <taxon>Magnoliopsida</taxon>
        <taxon>eudicotyledons</taxon>
        <taxon>Gunneridae</taxon>
        <taxon>Pentapetalae</taxon>
        <taxon>rosids</taxon>
        <taxon>malvids</taxon>
        <taxon>Myrtales</taxon>
        <taxon>Myrtaceae</taxon>
        <taxon>Myrtoideae</taxon>
        <taxon>Eucalypteae</taxon>
        <taxon>Eucalyptus</taxon>
    </lineage>
</organism>
<protein>
    <submittedName>
        <fullName evidence="2">Uncharacterized protein</fullName>
    </submittedName>
</protein>